<evidence type="ECO:0000256" key="2">
    <source>
        <dbReference type="ARBA" id="ARBA00001946"/>
    </source>
</evidence>
<dbReference type="Pfam" id="PF00293">
    <property type="entry name" value="NUDIX"/>
    <property type="match status" value="1"/>
</dbReference>
<dbReference type="SUPFAM" id="SSF55811">
    <property type="entry name" value="Nudix"/>
    <property type="match status" value="1"/>
</dbReference>
<evidence type="ECO:0000313" key="9">
    <source>
        <dbReference type="Proteomes" id="UP001387364"/>
    </source>
</evidence>
<evidence type="ECO:0000256" key="3">
    <source>
        <dbReference type="ARBA" id="ARBA00022723"/>
    </source>
</evidence>
<comment type="cofactor">
    <cofactor evidence="1">
        <name>Mn(2+)</name>
        <dbReference type="ChEBI" id="CHEBI:29035"/>
    </cofactor>
</comment>
<feature type="domain" description="Nudix hydrolase" evidence="7">
    <location>
        <begin position="23"/>
        <end position="157"/>
    </location>
</feature>
<keyword evidence="4 8" id="KW-0378">Hydrolase</keyword>
<dbReference type="InterPro" id="IPR045121">
    <property type="entry name" value="CoAse"/>
</dbReference>
<dbReference type="Proteomes" id="UP001387364">
    <property type="component" value="Chromosome"/>
</dbReference>
<keyword evidence="5" id="KW-0460">Magnesium</keyword>
<keyword evidence="6" id="KW-0464">Manganese</keyword>
<keyword evidence="9" id="KW-1185">Reference proteome</keyword>
<evidence type="ECO:0000256" key="4">
    <source>
        <dbReference type="ARBA" id="ARBA00022801"/>
    </source>
</evidence>
<evidence type="ECO:0000259" key="7">
    <source>
        <dbReference type="PROSITE" id="PS51462"/>
    </source>
</evidence>
<comment type="cofactor">
    <cofactor evidence="2">
        <name>Mg(2+)</name>
        <dbReference type="ChEBI" id="CHEBI:18420"/>
    </cofactor>
</comment>
<dbReference type="CDD" id="cd03426">
    <property type="entry name" value="NUDIX_CoAse_Nudt7"/>
    <property type="match status" value="1"/>
</dbReference>
<dbReference type="GO" id="GO:0035539">
    <property type="term" value="F:8-oxo-7,8-dihydrodeoxyguanosine triphosphate pyrophosphatase activity"/>
    <property type="evidence" value="ECO:0007669"/>
    <property type="project" value="UniProtKB-EC"/>
</dbReference>
<sequence length="213" mass="25152">MKREQLLNQFRDRKPTILGSEHFSKYAVLLPLIEKEDEIHILFQVRSLQMRKQPGEVCFPGGRSEEFDKNELHTAIRETSEELGIQQLGITQVFPLDFIISPFGTIIYPFVGSLPSEYELHPNPNEVEKIFTVPLDYLLHYSPKKHHIHFKVEPEADFPFDLIVGGENYNWQTRKMDEYFYIYQNQIIWGLTARILKHFLDLIKNQSIDFKNI</sequence>
<keyword evidence="3" id="KW-0479">Metal-binding</keyword>
<dbReference type="InterPro" id="IPR015797">
    <property type="entry name" value="NUDIX_hydrolase-like_dom_sf"/>
</dbReference>
<organism evidence="8 9">
    <name type="scientific">Bacillus kandeliae</name>
    <dbReference type="NCBI Taxonomy" id="3129297"/>
    <lineage>
        <taxon>Bacteria</taxon>
        <taxon>Bacillati</taxon>
        <taxon>Bacillota</taxon>
        <taxon>Bacilli</taxon>
        <taxon>Bacillales</taxon>
        <taxon>Bacillaceae</taxon>
        <taxon>Bacillus</taxon>
    </lineage>
</organism>
<gene>
    <name evidence="8" type="ORF">WDJ61_08280</name>
</gene>
<dbReference type="PANTHER" id="PTHR12992">
    <property type="entry name" value="NUDIX HYDROLASE"/>
    <property type="match status" value="1"/>
</dbReference>
<dbReference type="InterPro" id="IPR000086">
    <property type="entry name" value="NUDIX_hydrolase_dom"/>
</dbReference>
<dbReference type="EC" id="3.6.1.55" evidence="8"/>
<evidence type="ECO:0000313" key="8">
    <source>
        <dbReference type="EMBL" id="WXB94609.1"/>
    </source>
</evidence>
<dbReference type="PANTHER" id="PTHR12992:SF11">
    <property type="entry name" value="MITOCHONDRIAL COENZYME A DIPHOSPHATASE NUDT8"/>
    <property type="match status" value="1"/>
</dbReference>
<evidence type="ECO:0000256" key="1">
    <source>
        <dbReference type="ARBA" id="ARBA00001936"/>
    </source>
</evidence>
<proteinExistence type="predicted"/>
<evidence type="ECO:0000256" key="6">
    <source>
        <dbReference type="ARBA" id="ARBA00023211"/>
    </source>
</evidence>
<dbReference type="EMBL" id="CP147404">
    <property type="protein sequence ID" value="WXB94609.1"/>
    <property type="molecule type" value="Genomic_DNA"/>
</dbReference>
<evidence type="ECO:0000256" key="5">
    <source>
        <dbReference type="ARBA" id="ARBA00022842"/>
    </source>
</evidence>
<reference evidence="8 9" key="1">
    <citation type="submission" date="2024-02" db="EMBL/GenBank/DDBJ databases">
        <title>Seven novel Bacillus-like species.</title>
        <authorList>
            <person name="Liu G."/>
        </authorList>
    </citation>
    <scope>NUCLEOTIDE SEQUENCE [LARGE SCALE GENOMIC DNA]</scope>
    <source>
        <strain evidence="8 9">FJAT-52991</strain>
    </source>
</reference>
<protein>
    <submittedName>
        <fullName evidence="8">CoA pyrophosphatase</fullName>
        <ecNumber evidence="8">3.6.1.55</ecNumber>
    </submittedName>
</protein>
<dbReference type="PROSITE" id="PS51462">
    <property type="entry name" value="NUDIX"/>
    <property type="match status" value="1"/>
</dbReference>
<dbReference type="RefSeq" id="WP_338754385.1">
    <property type="nucleotide sequence ID" value="NZ_CP147404.1"/>
</dbReference>
<accession>A0ABZ2NAQ1</accession>
<dbReference type="Gene3D" id="3.90.79.10">
    <property type="entry name" value="Nucleoside Triphosphate Pyrophosphohydrolase"/>
    <property type="match status" value="1"/>
</dbReference>
<name>A0ABZ2NAQ1_9BACI</name>